<protein>
    <submittedName>
        <fullName evidence="1">Uncharacterized protein</fullName>
    </submittedName>
</protein>
<evidence type="ECO:0000313" key="1">
    <source>
        <dbReference type="EMBL" id="KAJ1194199.1"/>
    </source>
</evidence>
<dbReference type="Proteomes" id="UP001066276">
    <property type="component" value="Chromosome 2_2"/>
</dbReference>
<organism evidence="1 2">
    <name type="scientific">Pleurodeles waltl</name>
    <name type="common">Iberian ribbed newt</name>
    <dbReference type="NCBI Taxonomy" id="8319"/>
    <lineage>
        <taxon>Eukaryota</taxon>
        <taxon>Metazoa</taxon>
        <taxon>Chordata</taxon>
        <taxon>Craniata</taxon>
        <taxon>Vertebrata</taxon>
        <taxon>Euteleostomi</taxon>
        <taxon>Amphibia</taxon>
        <taxon>Batrachia</taxon>
        <taxon>Caudata</taxon>
        <taxon>Salamandroidea</taxon>
        <taxon>Salamandridae</taxon>
        <taxon>Pleurodelinae</taxon>
        <taxon>Pleurodeles</taxon>
    </lineage>
</organism>
<keyword evidence="2" id="KW-1185">Reference proteome</keyword>
<accession>A0AAV7V1X3</accession>
<proteinExistence type="predicted"/>
<dbReference type="EMBL" id="JANPWB010000004">
    <property type="protein sequence ID" value="KAJ1194199.1"/>
    <property type="molecule type" value="Genomic_DNA"/>
</dbReference>
<sequence>MAPRELTRMENNLGILEKATIADSSHARDLQADRIEYPERLEWLCIIVCRAYSQRTHTEADRSGRGLGTENLKAFNAKCREVCSGEIAGAVVHYWWALFIVGEALFG</sequence>
<evidence type="ECO:0000313" key="2">
    <source>
        <dbReference type="Proteomes" id="UP001066276"/>
    </source>
</evidence>
<comment type="caution">
    <text evidence="1">The sequence shown here is derived from an EMBL/GenBank/DDBJ whole genome shotgun (WGS) entry which is preliminary data.</text>
</comment>
<name>A0AAV7V1X3_PLEWA</name>
<reference evidence="1" key="1">
    <citation type="journal article" date="2022" name="bioRxiv">
        <title>Sequencing and chromosome-scale assembly of the giantPleurodeles waltlgenome.</title>
        <authorList>
            <person name="Brown T."/>
            <person name="Elewa A."/>
            <person name="Iarovenko S."/>
            <person name="Subramanian E."/>
            <person name="Araus A.J."/>
            <person name="Petzold A."/>
            <person name="Susuki M."/>
            <person name="Suzuki K.-i.T."/>
            <person name="Hayashi T."/>
            <person name="Toyoda A."/>
            <person name="Oliveira C."/>
            <person name="Osipova E."/>
            <person name="Leigh N.D."/>
            <person name="Simon A."/>
            <person name="Yun M.H."/>
        </authorList>
    </citation>
    <scope>NUCLEOTIDE SEQUENCE</scope>
    <source>
        <strain evidence="1">20211129_DDA</strain>
        <tissue evidence="1">Liver</tissue>
    </source>
</reference>
<dbReference type="AlphaFoldDB" id="A0AAV7V1X3"/>
<gene>
    <name evidence="1" type="ORF">NDU88_003493</name>
</gene>